<sequence>AASKVKDEWNPDFFVRSIKFGKYSVMIWGGVSYHHRTELVTFFAGEHINSERYLETIKQYALDLVQREGLVFQQDNAPIHKTLEIMEFFRLEGIDLHEHTPYSP</sequence>
<organism evidence="1">
    <name type="scientific">Trepomonas sp. PC1</name>
    <dbReference type="NCBI Taxonomy" id="1076344"/>
    <lineage>
        <taxon>Eukaryota</taxon>
        <taxon>Metamonada</taxon>
        <taxon>Diplomonadida</taxon>
        <taxon>Hexamitidae</taxon>
        <taxon>Hexamitinae</taxon>
        <taxon>Trepomonas</taxon>
    </lineage>
</organism>
<reference evidence="1" key="1">
    <citation type="submission" date="2015-07" db="EMBL/GenBank/DDBJ databases">
        <title>Adaptation to a free-living lifestyle via gene acquisitions in the diplomonad Trepomonas sp. PC1.</title>
        <authorList>
            <person name="Xu F."/>
            <person name="Jerlstrom-Hultqvist J."/>
            <person name="Kolisko M."/>
            <person name="Simpson A.G.B."/>
            <person name="Roger A.J."/>
            <person name="Svard S.G."/>
            <person name="Andersson J.O."/>
        </authorList>
    </citation>
    <scope>NUCLEOTIDE SEQUENCE</scope>
    <source>
        <strain evidence="1">PC1</strain>
    </source>
</reference>
<dbReference type="GO" id="GO:0003676">
    <property type="term" value="F:nucleic acid binding"/>
    <property type="evidence" value="ECO:0007669"/>
    <property type="project" value="InterPro"/>
</dbReference>
<proteinExistence type="predicted"/>
<dbReference type="Gene3D" id="3.30.420.10">
    <property type="entry name" value="Ribonuclease H-like superfamily/Ribonuclease H"/>
    <property type="match status" value="1"/>
</dbReference>
<name>A0A146K6T0_9EUKA</name>
<dbReference type="EMBL" id="GDID01005061">
    <property type="protein sequence ID" value="JAP91545.1"/>
    <property type="molecule type" value="Transcribed_RNA"/>
</dbReference>
<feature type="non-terminal residue" evidence="1">
    <location>
        <position position="104"/>
    </location>
</feature>
<dbReference type="AlphaFoldDB" id="A0A146K6T0"/>
<feature type="non-terminal residue" evidence="1">
    <location>
        <position position="1"/>
    </location>
</feature>
<protein>
    <submittedName>
        <fullName evidence="1">Transposable element Tcb2 transposase</fullName>
    </submittedName>
</protein>
<dbReference type="InterPro" id="IPR036397">
    <property type="entry name" value="RNaseH_sf"/>
</dbReference>
<evidence type="ECO:0000313" key="1">
    <source>
        <dbReference type="EMBL" id="JAP91545.1"/>
    </source>
</evidence>
<gene>
    <name evidence="1" type="ORF">TPC1_16812</name>
</gene>
<accession>A0A146K6T0</accession>